<reference evidence="2 3" key="1">
    <citation type="submission" date="2023-03" db="EMBL/GenBank/DDBJ databases">
        <title>Isolation and description of six Streptomyces strains from soil environments, able to metabolize different microbial glucans.</title>
        <authorList>
            <person name="Widen T."/>
            <person name="Larsbrink J."/>
        </authorList>
    </citation>
    <scope>NUCLEOTIDE SEQUENCE [LARGE SCALE GENOMIC DNA]</scope>
    <source>
        <strain evidence="2 3">Alt3</strain>
    </source>
</reference>
<dbReference type="RefSeq" id="WP_306103542.1">
    <property type="nucleotide sequence ID" value="NZ_CP120983.1"/>
</dbReference>
<evidence type="ECO:0000259" key="1">
    <source>
        <dbReference type="Pfam" id="PF15579"/>
    </source>
</evidence>
<gene>
    <name evidence="2" type="ORF">P8A20_12930</name>
</gene>
<name>A0ABY9J9V5_9ACTN</name>
<evidence type="ECO:0000313" key="3">
    <source>
        <dbReference type="Proteomes" id="UP001224433"/>
    </source>
</evidence>
<organism evidence="2 3">
    <name type="scientific">Streptomyces glycanivorans</name>
    <dbReference type="NCBI Taxonomy" id="3033808"/>
    <lineage>
        <taxon>Bacteria</taxon>
        <taxon>Bacillati</taxon>
        <taxon>Actinomycetota</taxon>
        <taxon>Actinomycetes</taxon>
        <taxon>Kitasatosporales</taxon>
        <taxon>Streptomycetaceae</taxon>
        <taxon>Streptomyces</taxon>
    </lineage>
</organism>
<dbReference type="InterPro" id="IPR028969">
    <property type="entry name" value="Imm52"/>
</dbReference>
<accession>A0ABY9J9V5</accession>
<keyword evidence="3" id="KW-1185">Reference proteome</keyword>
<sequence>MRAGAVEKAEESIVLNVVVNGFWGAREEDPQAIAERWCATLTRLGDIDHGTFHGWHEAGDGVPADPLLMPSVAALADYIVRENTGPDLDVVGYGASLWAHNAEAAKVTSAVRAGGSSPHVTRSVSVSFRSRTVDEDADVIRRTPEILAVIGEVWEIDAGQVYDRPLYRAVADHFGLGNSDPRCGRAVFLSERRAALAPEGLPGTYTQVANGGLIIDLTRGGTRTPSAETVIGVNTELRAAGALEPLIAPSGRAEL</sequence>
<dbReference type="Pfam" id="PF15579">
    <property type="entry name" value="Imm52"/>
    <property type="match status" value="1"/>
</dbReference>
<evidence type="ECO:0000313" key="2">
    <source>
        <dbReference type="EMBL" id="WLQ64440.1"/>
    </source>
</evidence>
<feature type="domain" description="Immunity protein 52" evidence="1">
    <location>
        <begin position="21"/>
        <end position="244"/>
    </location>
</feature>
<proteinExistence type="predicted"/>
<dbReference type="Proteomes" id="UP001224433">
    <property type="component" value="Chromosome"/>
</dbReference>
<dbReference type="EMBL" id="CP120983">
    <property type="protein sequence ID" value="WLQ64440.1"/>
    <property type="molecule type" value="Genomic_DNA"/>
</dbReference>
<protein>
    <recommendedName>
        <fullName evidence="1">Immunity protein 52 domain-containing protein</fullName>
    </recommendedName>
</protein>